<proteinExistence type="predicted"/>
<name>A0ABR4QHE5_9CEST</name>
<gene>
    <name evidence="1" type="ORF">TcWFU_005418</name>
</gene>
<protein>
    <submittedName>
        <fullName evidence="1">Uncharacterized protein</fullName>
    </submittedName>
</protein>
<sequence length="103" mass="11756">MGTTMALKKILQSLLTAFFVWSLHNCGNRIIRMMYVRTLTGQWMVLAQPHDLASGHLVTNDILPNVDAVLDQMHQVNYDGYYLGVNGQWTYHNNNCQCFPPAQ</sequence>
<dbReference type="EMBL" id="JAKROA010000003">
    <property type="protein sequence ID" value="KAL5108958.1"/>
    <property type="molecule type" value="Genomic_DNA"/>
</dbReference>
<comment type="caution">
    <text evidence="1">The sequence shown here is derived from an EMBL/GenBank/DDBJ whole genome shotgun (WGS) entry which is preliminary data.</text>
</comment>
<evidence type="ECO:0000313" key="2">
    <source>
        <dbReference type="Proteomes" id="UP001651158"/>
    </source>
</evidence>
<keyword evidence="2" id="KW-1185">Reference proteome</keyword>
<reference evidence="1 2" key="1">
    <citation type="journal article" date="2022" name="Front. Cell. Infect. Microbiol.">
        <title>The Genomes of Two Strains of Taenia crassiceps the Animal Model for the Study of Human Cysticercosis.</title>
        <authorList>
            <person name="Bobes R.J."/>
            <person name="Estrada K."/>
            <person name="Rios-Valencia D.G."/>
            <person name="Calderon-Gallegos A."/>
            <person name="de la Torre P."/>
            <person name="Carrero J.C."/>
            <person name="Sanchez-Flores A."/>
            <person name="Laclette J.P."/>
        </authorList>
    </citation>
    <scope>NUCLEOTIDE SEQUENCE [LARGE SCALE GENOMIC DNA]</scope>
    <source>
        <strain evidence="1">WFUcys</strain>
    </source>
</reference>
<evidence type="ECO:0000313" key="1">
    <source>
        <dbReference type="EMBL" id="KAL5108958.1"/>
    </source>
</evidence>
<accession>A0ABR4QHE5</accession>
<dbReference type="Proteomes" id="UP001651158">
    <property type="component" value="Unassembled WGS sequence"/>
</dbReference>
<organism evidence="1 2">
    <name type="scientific">Taenia crassiceps</name>
    <dbReference type="NCBI Taxonomy" id="6207"/>
    <lineage>
        <taxon>Eukaryota</taxon>
        <taxon>Metazoa</taxon>
        <taxon>Spiralia</taxon>
        <taxon>Lophotrochozoa</taxon>
        <taxon>Platyhelminthes</taxon>
        <taxon>Cestoda</taxon>
        <taxon>Eucestoda</taxon>
        <taxon>Cyclophyllidea</taxon>
        <taxon>Taeniidae</taxon>
        <taxon>Taenia</taxon>
    </lineage>
</organism>